<dbReference type="NCBIfam" id="TIGR00350">
    <property type="entry name" value="lytR_cpsA_psr"/>
    <property type="match status" value="1"/>
</dbReference>
<accession>A0ABV1IEY0</accession>
<comment type="similarity">
    <text evidence="1">Belongs to the LytR/CpsA/Psr (LCP) family.</text>
</comment>
<evidence type="ECO:0000259" key="5">
    <source>
        <dbReference type="Pfam" id="PF13399"/>
    </source>
</evidence>
<evidence type="ECO:0000256" key="3">
    <source>
        <dbReference type="SAM" id="Phobius"/>
    </source>
</evidence>
<dbReference type="InterPro" id="IPR004474">
    <property type="entry name" value="LytR_CpsA_psr"/>
</dbReference>
<gene>
    <name evidence="6" type="ORF">AAAT05_03745</name>
</gene>
<evidence type="ECO:0000313" key="6">
    <source>
        <dbReference type="EMBL" id="MEQ2637450.1"/>
    </source>
</evidence>
<sequence>MAGRRPHKRMTGAEQARLSRSRFEQPQGGVGRHAAAGVPPTTRAPQGTAGYQEVGTARSARQQRSQRDSRRAGVAQHATSRAEGVAAYSARRKKGGAGKVVRTVLIAVGIILATAGGAFAWYVNNINSRLGEGITAELRQQLVEVKAQDPFYMLLLGVDKDEARAEDWGSSTANFRSDTIILARVDPPAQKVTLVSIPRDTLVDMDEHGEQKINAAYSYGGAAYMTEVVSKFAGVKISHYAELDFEQFTSIVDTIGGVEVDLPVAISDPDYAEIELPAGVQTLNGTQALALCRSRHAYDEYGGGDFYRAANQRMVIGAIIKKVLKLDVLSMSSTVSELANSVTTDFSATDILGLAMQFKDFDVDTGFYSGQTPTISSYINKGWYELPDTDAWKTMMERVNQGLPPYESSDQDFTAGVAGSIGVSSGDGASSSEGGAVLSGSVLVLNGTSTSGFAANKANVLNSKGFTATADNADASDTKTTKIVYNSDSKAKAVGVAEVLGVDAANISENDGSYSTKYDVVVLLGSDLA</sequence>
<feature type="domain" description="Cell envelope-related transcriptional attenuator" evidence="4">
    <location>
        <begin position="176"/>
        <end position="324"/>
    </location>
</feature>
<dbReference type="RefSeq" id="WP_349181951.1">
    <property type="nucleotide sequence ID" value="NZ_JBBNGS010000005.1"/>
</dbReference>
<name>A0ABV1IEY0_9ACTN</name>
<organism evidence="6 7">
    <name type="scientific">Paratractidigestivibacter faecalis</name>
    <dbReference type="NCBI Taxonomy" id="2292441"/>
    <lineage>
        <taxon>Bacteria</taxon>
        <taxon>Bacillati</taxon>
        <taxon>Actinomycetota</taxon>
        <taxon>Coriobacteriia</taxon>
        <taxon>Coriobacteriales</taxon>
        <taxon>Atopobiaceae</taxon>
        <taxon>Paratractidigestivibacter</taxon>
    </lineage>
</organism>
<feature type="transmembrane region" description="Helical" evidence="3">
    <location>
        <begin position="100"/>
        <end position="123"/>
    </location>
</feature>
<dbReference type="PANTHER" id="PTHR33392:SF6">
    <property type="entry name" value="POLYISOPRENYL-TEICHOIC ACID--PEPTIDOGLYCAN TEICHOIC ACID TRANSFERASE TAGU"/>
    <property type="match status" value="1"/>
</dbReference>
<keyword evidence="3" id="KW-1133">Transmembrane helix</keyword>
<evidence type="ECO:0000259" key="4">
    <source>
        <dbReference type="Pfam" id="PF03816"/>
    </source>
</evidence>
<proteinExistence type="inferred from homology"/>
<dbReference type="Gene3D" id="3.40.630.190">
    <property type="entry name" value="LCP protein"/>
    <property type="match status" value="1"/>
</dbReference>
<dbReference type="InterPro" id="IPR050922">
    <property type="entry name" value="LytR/CpsA/Psr_CW_biosynth"/>
</dbReference>
<protein>
    <submittedName>
        <fullName evidence="6">LCP family protein</fullName>
    </submittedName>
</protein>
<dbReference type="Gene3D" id="3.30.70.2390">
    <property type="match status" value="1"/>
</dbReference>
<feature type="region of interest" description="Disordered" evidence="2">
    <location>
        <begin position="1"/>
        <end position="89"/>
    </location>
</feature>
<dbReference type="InterPro" id="IPR027381">
    <property type="entry name" value="LytR/CpsA/Psr_C"/>
</dbReference>
<reference evidence="6 7" key="1">
    <citation type="submission" date="2024-04" db="EMBL/GenBank/DDBJ databases">
        <title>Human intestinal bacterial collection.</title>
        <authorList>
            <person name="Pauvert C."/>
            <person name="Hitch T.C.A."/>
            <person name="Clavel T."/>
        </authorList>
    </citation>
    <scope>NUCLEOTIDE SEQUENCE [LARGE SCALE GENOMIC DNA]</scope>
    <source>
        <strain evidence="6 7">CLA-AA-H197</strain>
    </source>
</reference>
<evidence type="ECO:0000313" key="7">
    <source>
        <dbReference type="Proteomes" id="UP001478817"/>
    </source>
</evidence>
<evidence type="ECO:0000256" key="1">
    <source>
        <dbReference type="ARBA" id="ARBA00006068"/>
    </source>
</evidence>
<keyword evidence="3" id="KW-0812">Transmembrane</keyword>
<dbReference type="Pfam" id="PF13399">
    <property type="entry name" value="LytR_C"/>
    <property type="match status" value="1"/>
</dbReference>
<comment type="caution">
    <text evidence="6">The sequence shown here is derived from an EMBL/GenBank/DDBJ whole genome shotgun (WGS) entry which is preliminary data.</text>
</comment>
<keyword evidence="7" id="KW-1185">Reference proteome</keyword>
<dbReference type="Proteomes" id="UP001478817">
    <property type="component" value="Unassembled WGS sequence"/>
</dbReference>
<feature type="domain" description="LytR/CpsA/Psr regulator C-terminal" evidence="5">
    <location>
        <begin position="442"/>
        <end position="527"/>
    </location>
</feature>
<dbReference type="Pfam" id="PF03816">
    <property type="entry name" value="LytR_cpsA_psr"/>
    <property type="match status" value="1"/>
</dbReference>
<dbReference type="EMBL" id="JBBNGS010000005">
    <property type="protein sequence ID" value="MEQ2637450.1"/>
    <property type="molecule type" value="Genomic_DNA"/>
</dbReference>
<dbReference type="PANTHER" id="PTHR33392">
    <property type="entry name" value="POLYISOPRENYL-TEICHOIC ACID--PEPTIDOGLYCAN TEICHOIC ACID TRANSFERASE TAGU"/>
    <property type="match status" value="1"/>
</dbReference>
<keyword evidence="3" id="KW-0472">Membrane</keyword>
<feature type="compositionally biased region" description="Basic residues" evidence="2">
    <location>
        <begin position="1"/>
        <end position="10"/>
    </location>
</feature>
<evidence type="ECO:0000256" key="2">
    <source>
        <dbReference type="SAM" id="MobiDB-lite"/>
    </source>
</evidence>